<dbReference type="AlphaFoldDB" id="A0AA36J9K4"/>
<evidence type="ECO:0000259" key="3">
    <source>
        <dbReference type="PROSITE" id="PS50106"/>
    </source>
</evidence>
<dbReference type="EMBL" id="CAUJNA010003423">
    <property type="protein sequence ID" value="CAJ1401609.1"/>
    <property type="molecule type" value="Genomic_DNA"/>
</dbReference>
<dbReference type="Proteomes" id="UP001178507">
    <property type="component" value="Unassembled WGS sequence"/>
</dbReference>
<evidence type="ECO:0000313" key="5">
    <source>
        <dbReference type="Proteomes" id="UP001178507"/>
    </source>
</evidence>
<keyword evidence="2" id="KW-0812">Transmembrane</keyword>
<dbReference type="InterPro" id="IPR036034">
    <property type="entry name" value="PDZ_sf"/>
</dbReference>
<keyword evidence="5" id="KW-1185">Reference proteome</keyword>
<feature type="domain" description="PDZ" evidence="3">
    <location>
        <begin position="177"/>
        <end position="243"/>
    </location>
</feature>
<organism evidence="4 5">
    <name type="scientific">Effrenium voratum</name>
    <dbReference type="NCBI Taxonomy" id="2562239"/>
    <lineage>
        <taxon>Eukaryota</taxon>
        <taxon>Sar</taxon>
        <taxon>Alveolata</taxon>
        <taxon>Dinophyceae</taxon>
        <taxon>Suessiales</taxon>
        <taxon>Symbiodiniaceae</taxon>
        <taxon>Effrenium</taxon>
    </lineage>
</organism>
<feature type="transmembrane region" description="Helical" evidence="2">
    <location>
        <begin position="888"/>
        <end position="908"/>
    </location>
</feature>
<name>A0AA36J9K4_9DINO</name>
<sequence>MPELETRVVGADVQKVGLGFGAVPPNPLLVERVVADSWGERQGFKGGEQILAINGKLVSLMSSDDFKKAMNGRPIELFVDWTQAEEGVVEIEMLRVGESVQKIGLGFDTAPPDPVFVNRVAANSWAQEKGFLGGEQILAINGLLVSKMDIDDFKKQMRSRPIDILIDWTAEDPSKMIATLEADETVKDLGLFLPFASPLLVAAVKPDAWAAQMRLKGGEAVLEINGVAVTKMTADQVAAALQRRPLAMLMNRAPKAKEEEGPFPRRLVTLQLRSICFIHDILAVAFGTGQTLADTTEALRQGLAMGDEEGMLPRIRVVRFHGVFFCLDGRRLRCLLDAEGPQAEVWEECFQQVKEEFLGKLAASLPLQAPGRGPKPDVPRDVCRSFTLSLFDDRDQSALEAVVRRSFEERIERLRQECDGSCAALAEVHLQLHQKDASLAAAVMQTLGKVSVLTAMDFYRFLPKPPRMKQLQEVLRQLMDAGKVLVQGSAEEQRYFRTEMPSGHPSLHIEREDGKWVIRANAPRGTPCEAFAACSLWRPPRPKPDPKATTKAKPRPPPPPPEVHVELRGWSEVMLGVWPEDTELRYLFAAPLPHQDTEVENPVAPLPAPGWWISCSSGARLGGGRRCAPLAWNPPARKEGVRWAARFEASGPAVTFACAESGRDFQWEGRRWFGEVPVPGTLERHAPALLLQLQEGAEVVLHEPSLCTRHRWKTALCWLSALVLGALQFVVPYLIPGCKDLDDDELEECMGPGWSIYFAFIEGVCRVSVGILLVEFIWKVPKMKFHCPRTCGHATGLGFSWIFAGLTLRPKSLAIGSEMLAHYCFCQGDLEASGLKSGAKLEVKHEFFPGHRFQCRILAKWLAAVLVAVLWMRSIWLGDDMLWEWRLLLLLLNAVCWTGIAWELAAAVRDRRLRFLDTVPNFEIPEPTYKEDDDGSADLGSSDFSESDSSSAR</sequence>
<dbReference type="InterPro" id="IPR001478">
    <property type="entry name" value="PDZ"/>
</dbReference>
<reference evidence="4" key="1">
    <citation type="submission" date="2023-08" db="EMBL/GenBank/DDBJ databases">
        <authorList>
            <person name="Chen Y."/>
            <person name="Shah S."/>
            <person name="Dougan E. K."/>
            <person name="Thang M."/>
            <person name="Chan C."/>
        </authorList>
    </citation>
    <scope>NUCLEOTIDE SEQUENCE</scope>
</reference>
<proteinExistence type="predicted"/>
<protein>
    <recommendedName>
        <fullName evidence="3">PDZ domain-containing protein</fullName>
    </recommendedName>
</protein>
<feature type="transmembrane region" description="Helical" evidence="2">
    <location>
        <begin position="755"/>
        <end position="778"/>
    </location>
</feature>
<gene>
    <name evidence="4" type="ORF">EVOR1521_LOCUS24722</name>
</gene>
<keyword evidence="2" id="KW-1133">Transmembrane helix</keyword>
<accession>A0AA36J9K4</accession>
<evidence type="ECO:0000256" key="1">
    <source>
        <dbReference type="SAM" id="MobiDB-lite"/>
    </source>
</evidence>
<dbReference type="SUPFAM" id="SSF50156">
    <property type="entry name" value="PDZ domain-like"/>
    <property type="match status" value="3"/>
</dbReference>
<keyword evidence="2" id="KW-0472">Membrane</keyword>
<dbReference type="SMART" id="SM00228">
    <property type="entry name" value="PDZ"/>
    <property type="match status" value="3"/>
</dbReference>
<evidence type="ECO:0000256" key="2">
    <source>
        <dbReference type="SAM" id="Phobius"/>
    </source>
</evidence>
<dbReference type="Gene3D" id="2.30.42.10">
    <property type="match status" value="3"/>
</dbReference>
<feature type="region of interest" description="Disordered" evidence="1">
    <location>
        <begin position="539"/>
        <end position="563"/>
    </location>
</feature>
<feature type="domain" description="PDZ" evidence="3">
    <location>
        <begin position="90"/>
        <end position="159"/>
    </location>
</feature>
<dbReference type="PROSITE" id="PS50106">
    <property type="entry name" value="PDZ"/>
    <property type="match status" value="2"/>
</dbReference>
<comment type="caution">
    <text evidence="4">The sequence shown here is derived from an EMBL/GenBank/DDBJ whole genome shotgun (WGS) entry which is preliminary data.</text>
</comment>
<feature type="compositionally biased region" description="Low complexity" evidence="1">
    <location>
        <begin position="937"/>
        <end position="953"/>
    </location>
</feature>
<feature type="region of interest" description="Disordered" evidence="1">
    <location>
        <begin position="925"/>
        <end position="953"/>
    </location>
</feature>
<evidence type="ECO:0000313" key="4">
    <source>
        <dbReference type="EMBL" id="CAJ1401609.1"/>
    </source>
</evidence>
<feature type="transmembrane region" description="Helical" evidence="2">
    <location>
        <begin position="857"/>
        <end position="876"/>
    </location>
</feature>